<reference evidence="9" key="1">
    <citation type="submission" date="2010-12" db="EMBL/GenBank/DDBJ databases">
        <title>Complete sequence of Rhodopseudomonas palustris DX-1.</title>
        <authorList>
            <consortium name="US DOE Joint Genome Institute"/>
            <person name="Lucas S."/>
            <person name="Copeland A."/>
            <person name="Lapidus A."/>
            <person name="Cheng J.-F."/>
            <person name="Goodwin L."/>
            <person name="Pitluck S."/>
            <person name="Misra M."/>
            <person name="Chertkov O."/>
            <person name="Detter J.C."/>
            <person name="Han C."/>
            <person name="Tapia R."/>
            <person name="Land M."/>
            <person name="Hauser L."/>
            <person name="Kyrpides N."/>
            <person name="Ivanova N."/>
            <person name="Ovchinnikova G."/>
            <person name="Logan B."/>
            <person name="Oda Y."/>
            <person name="Harwood C."/>
            <person name="Woyke T."/>
        </authorList>
    </citation>
    <scope>NUCLEOTIDE SEQUENCE [LARGE SCALE GENOMIC DNA]</scope>
    <source>
        <strain evidence="9">DX-1</strain>
    </source>
</reference>
<dbReference type="GO" id="GO:0016787">
    <property type="term" value="F:hydrolase activity"/>
    <property type="evidence" value="ECO:0007669"/>
    <property type="project" value="UniProtKB-KW"/>
</dbReference>
<comment type="similarity">
    <text evidence="7">Belongs to the PINc/VapC protein family.</text>
</comment>
<comment type="cofactor">
    <cofactor evidence="1">
        <name>Mg(2+)</name>
        <dbReference type="ChEBI" id="CHEBI:18420"/>
    </cofactor>
</comment>
<dbReference type="HOGENOM" id="CLU_137728_0_0_5"/>
<keyword evidence="4" id="KW-0479">Metal-binding</keyword>
<dbReference type="SUPFAM" id="SSF88723">
    <property type="entry name" value="PIN domain-like"/>
    <property type="match status" value="1"/>
</dbReference>
<dbReference type="PANTHER" id="PTHR33653:SF1">
    <property type="entry name" value="RIBONUCLEASE VAPC2"/>
    <property type="match status" value="1"/>
</dbReference>
<organism evidence="9 10">
    <name type="scientific">Rhodopseudomonas palustris (strain DX-1)</name>
    <dbReference type="NCBI Taxonomy" id="652103"/>
    <lineage>
        <taxon>Bacteria</taxon>
        <taxon>Pseudomonadati</taxon>
        <taxon>Pseudomonadota</taxon>
        <taxon>Alphaproteobacteria</taxon>
        <taxon>Hyphomicrobiales</taxon>
        <taxon>Nitrobacteraceae</taxon>
        <taxon>Rhodopseudomonas</taxon>
    </lineage>
</organism>
<evidence type="ECO:0000313" key="9">
    <source>
        <dbReference type="EMBL" id="ADU46111.1"/>
    </source>
</evidence>
<evidence type="ECO:0000256" key="2">
    <source>
        <dbReference type="ARBA" id="ARBA00022649"/>
    </source>
</evidence>
<evidence type="ECO:0000313" key="10">
    <source>
        <dbReference type="Proteomes" id="UP000001402"/>
    </source>
</evidence>
<keyword evidence="6" id="KW-0460">Magnesium</keyword>
<dbReference type="EMBL" id="CP002418">
    <property type="protein sequence ID" value="ADU46111.1"/>
    <property type="molecule type" value="Genomic_DNA"/>
</dbReference>
<dbReference type="InterPro" id="IPR002716">
    <property type="entry name" value="PIN_dom"/>
</dbReference>
<gene>
    <name evidence="9" type="ordered locus">Rpdx1_4561</name>
</gene>
<dbReference type="AlphaFoldDB" id="E6VQK3"/>
<evidence type="ECO:0000259" key="8">
    <source>
        <dbReference type="Pfam" id="PF01850"/>
    </source>
</evidence>
<evidence type="ECO:0000256" key="7">
    <source>
        <dbReference type="ARBA" id="ARBA00038093"/>
    </source>
</evidence>
<proteinExistence type="inferred from homology"/>
<dbReference type="BioCyc" id="RPAL652103:RPDX1_RS22540-MONOMER"/>
<keyword evidence="3" id="KW-0540">Nuclease</keyword>
<evidence type="ECO:0000256" key="1">
    <source>
        <dbReference type="ARBA" id="ARBA00001946"/>
    </source>
</evidence>
<dbReference type="GO" id="GO:0004518">
    <property type="term" value="F:nuclease activity"/>
    <property type="evidence" value="ECO:0007669"/>
    <property type="project" value="UniProtKB-KW"/>
</dbReference>
<dbReference type="KEGG" id="rpx:Rpdx1_4561"/>
<dbReference type="InterPro" id="IPR029060">
    <property type="entry name" value="PIN-like_dom_sf"/>
</dbReference>
<keyword evidence="2" id="KW-1277">Toxin-antitoxin system</keyword>
<dbReference type="GO" id="GO:0046872">
    <property type="term" value="F:metal ion binding"/>
    <property type="evidence" value="ECO:0007669"/>
    <property type="project" value="UniProtKB-KW"/>
</dbReference>
<sequence length="140" mass="15694">MTTFVDTNIIGYLIDPEEEMHDWAKRAVEERRQHGPLVICDIVYSEFSVTMSDVRETNEIVTELALERLPFSDEVLFRAGQAFKAYKRRGGTKTNVLADHLIGAQAEVEGAPLLTNNARDYRSSFPNVTIIAPPPKQATA</sequence>
<dbReference type="eggNOG" id="COG1487">
    <property type="taxonomic scope" value="Bacteria"/>
</dbReference>
<name>E6VQK3_RHOPX</name>
<dbReference type="STRING" id="652103.Rpdx1_4561"/>
<dbReference type="InterPro" id="IPR050556">
    <property type="entry name" value="Type_II_TA_system_RNase"/>
</dbReference>
<dbReference type="OrthoDB" id="9800524at2"/>
<dbReference type="PANTHER" id="PTHR33653">
    <property type="entry name" value="RIBONUCLEASE VAPC2"/>
    <property type="match status" value="1"/>
</dbReference>
<feature type="domain" description="PIN" evidence="8">
    <location>
        <begin position="4"/>
        <end position="119"/>
    </location>
</feature>
<evidence type="ECO:0000256" key="4">
    <source>
        <dbReference type="ARBA" id="ARBA00022723"/>
    </source>
</evidence>
<evidence type="ECO:0000256" key="6">
    <source>
        <dbReference type="ARBA" id="ARBA00022842"/>
    </source>
</evidence>
<dbReference type="Proteomes" id="UP000001402">
    <property type="component" value="Chromosome"/>
</dbReference>
<dbReference type="Gene3D" id="3.40.50.1010">
    <property type="entry name" value="5'-nuclease"/>
    <property type="match status" value="1"/>
</dbReference>
<evidence type="ECO:0000256" key="5">
    <source>
        <dbReference type="ARBA" id="ARBA00022801"/>
    </source>
</evidence>
<keyword evidence="5" id="KW-0378">Hydrolase</keyword>
<dbReference type="Pfam" id="PF01850">
    <property type="entry name" value="PIN"/>
    <property type="match status" value="1"/>
</dbReference>
<evidence type="ECO:0000256" key="3">
    <source>
        <dbReference type="ARBA" id="ARBA00022722"/>
    </source>
</evidence>
<accession>E6VQK3</accession>
<protein>
    <submittedName>
        <fullName evidence="9">PilT protein domain protein</fullName>
    </submittedName>
</protein>